<accession>A0A6H5H408</accession>
<evidence type="ECO:0000256" key="1">
    <source>
        <dbReference type="SAM" id="MobiDB-lite"/>
    </source>
</evidence>
<dbReference type="OrthoDB" id="6629788at2759"/>
<dbReference type="Proteomes" id="UP000479000">
    <property type="component" value="Unassembled WGS sequence"/>
</dbReference>
<protein>
    <recommendedName>
        <fullName evidence="4">CCHC-type domain-containing protein</fullName>
    </recommendedName>
</protein>
<dbReference type="AlphaFoldDB" id="A0A6H5H408"/>
<proteinExistence type="predicted"/>
<keyword evidence="3" id="KW-1185">Reference proteome</keyword>
<feature type="region of interest" description="Disordered" evidence="1">
    <location>
        <begin position="191"/>
        <end position="219"/>
    </location>
</feature>
<dbReference type="Pfam" id="PF14223">
    <property type="entry name" value="Retrotran_gag_2"/>
    <property type="match status" value="1"/>
</dbReference>
<evidence type="ECO:0008006" key="4">
    <source>
        <dbReference type="Google" id="ProtNLM"/>
    </source>
</evidence>
<organism evidence="2 3">
    <name type="scientific">Nesidiocoris tenuis</name>
    <dbReference type="NCBI Taxonomy" id="355587"/>
    <lineage>
        <taxon>Eukaryota</taxon>
        <taxon>Metazoa</taxon>
        <taxon>Ecdysozoa</taxon>
        <taxon>Arthropoda</taxon>
        <taxon>Hexapoda</taxon>
        <taxon>Insecta</taxon>
        <taxon>Pterygota</taxon>
        <taxon>Neoptera</taxon>
        <taxon>Paraneoptera</taxon>
        <taxon>Hemiptera</taxon>
        <taxon>Heteroptera</taxon>
        <taxon>Panheteroptera</taxon>
        <taxon>Cimicomorpha</taxon>
        <taxon>Miridae</taxon>
        <taxon>Dicyphina</taxon>
        <taxon>Nesidiocoris</taxon>
    </lineage>
</organism>
<dbReference type="EMBL" id="CADCXU010024759">
    <property type="protein sequence ID" value="CAB0012034.1"/>
    <property type="molecule type" value="Genomic_DNA"/>
</dbReference>
<evidence type="ECO:0000313" key="2">
    <source>
        <dbReference type="EMBL" id="CAB0012034.1"/>
    </source>
</evidence>
<gene>
    <name evidence="2" type="ORF">NTEN_LOCUS16844</name>
</gene>
<evidence type="ECO:0000313" key="3">
    <source>
        <dbReference type="Proteomes" id="UP000479000"/>
    </source>
</evidence>
<sequence>MASSISQPVNIKPFDGTGFGNWFYRVKSMLERNKVLSVISESSPSGTGKQIEAWHDRDSKAKDLIVQCLADNVLEIVKSKTTAKSMIETLSAIYEQKAGGQMDKGEYVTQLLTSMPDTYQSVVTSLDVLSSADANLVTEDFVKNKLLAEEERMKITGGNGNVPDHGNAFLGYGRRPTRYFNNSPNFRNNSYDGSHFGFGNKQSQSKQQFDRPSGSSTTDANFRGKCGFCGIRGHKRAQCPNRKGPVRNFPATQNFRGASAANISCIENEEEEEIVFLSSEETAIKSQKDFQCFSPEIVWVVDSGCSVSTSREISLFEGKRPF</sequence>
<reference evidence="2 3" key="1">
    <citation type="submission" date="2020-02" db="EMBL/GenBank/DDBJ databases">
        <authorList>
            <person name="Ferguson B K."/>
        </authorList>
    </citation>
    <scope>NUCLEOTIDE SEQUENCE [LARGE SCALE GENOMIC DNA]</scope>
</reference>
<name>A0A6H5H408_9HEMI</name>